<dbReference type="Pfam" id="PF23679">
    <property type="entry name" value="UPA-FIIND"/>
    <property type="match status" value="1"/>
</dbReference>
<dbReference type="InterPro" id="IPR033516">
    <property type="entry name" value="CARD8/ASC/NALP1_CARD"/>
</dbReference>
<dbReference type="PANTHER" id="PTHR46985">
    <property type="entry name" value="NACHT, LRR AND PYD DOMAINS-CONTAINING PROTEIN 1"/>
    <property type="match status" value="1"/>
</dbReference>
<comment type="subcellular location">
    <subcellularLocation>
        <location evidence="1">Cytoplasm</location>
        <location evidence="1">Cytosol</location>
    </subcellularLocation>
</comment>
<keyword evidence="2" id="KW-0963">Cytoplasm</keyword>
<dbReference type="PANTHER" id="PTHR46985:SF2">
    <property type="entry name" value="APOPTOSIS-ASSOCIATED SPECK-LIKE PROTEIN CONTAINING A CARD"/>
    <property type="match status" value="1"/>
</dbReference>
<comment type="caution">
    <text evidence="8">The sequence shown here is derived from an EMBL/GenBank/DDBJ whole genome shotgun (WGS) entry which is preliminary data.</text>
</comment>
<protein>
    <submittedName>
        <fullName evidence="8">Uncharacterized protein</fullName>
    </submittedName>
</protein>
<dbReference type="Pfam" id="PF00619">
    <property type="entry name" value="CARD"/>
    <property type="match status" value="1"/>
</dbReference>
<evidence type="ECO:0000256" key="2">
    <source>
        <dbReference type="ARBA" id="ARBA00022490"/>
    </source>
</evidence>
<proteinExistence type="predicted"/>
<evidence type="ECO:0000313" key="8">
    <source>
        <dbReference type="EMBL" id="KAG7314439.1"/>
    </source>
</evidence>
<evidence type="ECO:0000256" key="3">
    <source>
        <dbReference type="ARBA" id="ARBA00022588"/>
    </source>
</evidence>
<dbReference type="EMBL" id="JAHKSW010000028">
    <property type="protein sequence ID" value="KAG7314439.1"/>
    <property type="molecule type" value="Genomic_DNA"/>
</dbReference>
<dbReference type="InterPro" id="IPR011029">
    <property type="entry name" value="DEATH-like_dom_sf"/>
</dbReference>
<evidence type="ECO:0000313" key="9">
    <source>
        <dbReference type="Proteomes" id="UP000824219"/>
    </source>
</evidence>
<organism evidence="8 9">
    <name type="scientific">Hemibagrus wyckioides</name>
    <dbReference type="NCBI Taxonomy" id="337641"/>
    <lineage>
        <taxon>Eukaryota</taxon>
        <taxon>Metazoa</taxon>
        <taxon>Chordata</taxon>
        <taxon>Craniata</taxon>
        <taxon>Vertebrata</taxon>
        <taxon>Euteleostomi</taxon>
        <taxon>Actinopterygii</taxon>
        <taxon>Neopterygii</taxon>
        <taxon>Teleostei</taxon>
        <taxon>Ostariophysi</taxon>
        <taxon>Siluriformes</taxon>
        <taxon>Bagridae</taxon>
        <taxon>Hemibagrus</taxon>
    </lineage>
</organism>
<evidence type="ECO:0000256" key="5">
    <source>
        <dbReference type="ARBA" id="ARBA00023198"/>
    </source>
</evidence>
<dbReference type="PROSITE" id="PS51830">
    <property type="entry name" value="FIIND"/>
    <property type="match status" value="1"/>
</dbReference>
<evidence type="ECO:0000259" key="7">
    <source>
        <dbReference type="PROSITE" id="PS51830"/>
    </source>
</evidence>
<dbReference type="InterPro" id="IPR025307">
    <property type="entry name" value="FIIND_dom"/>
</dbReference>
<evidence type="ECO:0000259" key="6">
    <source>
        <dbReference type="PROSITE" id="PS50209"/>
    </source>
</evidence>
<keyword evidence="5" id="KW-0395">Inflammatory response</keyword>
<name>A0A9D3N1S3_9TELE</name>
<feature type="domain" description="CARD" evidence="6">
    <location>
        <begin position="302"/>
        <end position="392"/>
    </location>
</feature>
<dbReference type="Gene3D" id="1.10.533.10">
    <property type="entry name" value="Death Domain, Fas"/>
    <property type="match status" value="1"/>
</dbReference>
<accession>A0A9D3N1S3</accession>
<dbReference type="FunFam" id="1.10.533.10:FF:000013">
    <property type="entry name" value="Apoptosis-associated speck-like protein containing a CARD"/>
    <property type="match status" value="1"/>
</dbReference>
<dbReference type="CDD" id="cd08330">
    <property type="entry name" value="CARD_ASC_NALP1"/>
    <property type="match status" value="1"/>
</dbReference>
<dbReference type="InterPro" id="IPR051249">
    <property type="entry name" value="NLRP_Inflammasome"/>
</dbReference>
<keyword evidence="4" id="KW-0391">Immunity</keyword>
<dbReference type="InterPro" id="IPR001315">
    <property type="entry name" value="CARD"/>
</dbReference>
<gene>
    <name evidence="8" type="ORF">KOW79_021742</name>
</gene>
<dbReference type="SUPFAM" id="SSF47986">
    <property type="entry name" value="DEATH domain"/>
    <property type="match status" value="1"/>
</dbReference>
<dbReference type="GO" id="GO:0006954">
    <property type="term" value="P:inflammatory response"/>
    <property type="evidence" value="ECO:0007669"/>
    <property type="project" value="UniProtKB-KW"/>
</dbReference>
<keyword evidence="9" id="KW-1185">Reference proteome</keyword>
<dbReference type="OrthoDB" id="8891580at2759"/>
<dbReference type="GO" id="GO:0045087">
    <property type="term" value="P:innate immune response"/>
    <property type="evidence" value="ECO:0007669"/>
    <property type="project" value="UniProtKB-KW"/>
</dbReference>
<dbReference type="Proteomes" id="UP000824219">
    <property type="component" value="Linkage Group LG28"/>
</dbReference>
<feature type="domain" description="FIIND" evidence="7">
    <location>
        <begin position="30"/>
        <end position="303"/>
    </location>
</feature>
<evidence type="ECO:0000256" key="4">
    <source>
        <dbReference type="ARBA" id="ARBA00022859"/>
    </source>
</evidence>
<sequence>MFFNSEHVQDFGEHNGNKKDIGSTPILQPYPTHLKPFTPELFENCDEDEYWFFCPCPGQFMCELTNIVFEMESEGEVKYRIISWDNKLLNNLPQKEPAGPLYNIGPEGSVRRLHFPHCEIGKGKEKLTVAHVADGKVEIIQPQTVTDTHVIINIQSLSPFGLIFPRSETSIRAQVLLFYKKKTEHCKSKLNIHLLPANVPVKEVQKQHKSYTYIDTTSTCDLTPRRKYRLRYTNTVNTDNTVLQPKVVKFQRDCGPNYHPTFEILNIEAAEVTLILSEKKGKEVWTRFVDLITGTETSSTNLDTAGADFVDEHRETLIQRFLSVMEFADCLIGKNMISTEMYENIKAKSTPQDKMRELYTWLDSVGRAAKQEFYNILKMNHSWLIDELKSGQA</sequence>
<reference evidence="8 9" key="1">
    <citation type="submission" date="2021-06" db="EMBL/GenBank/DDBJ databases">
        <title>Chromosome-level genome assembly of the red-tail catfish (Hemibagrus wyckioides).</title>
        <authorList>
            <person name="Shao F."/>
        </authorList>
    </citation>
    <scope>NUCLEOTIDE SEQUENCE [LARGE SCALE GENOMIC DNA]</scope>
    <source>
        <strain evidence="8">EC202008001</strain>
        <tissue evidence="8">Blood</tissue>
    </source>
</reference>
<evidence type="ECO:0000256" key="1">
    <source>
        <dbReference type="ARBA" id="ARBA00004514"/>
    </source>
</evidence>
<dbReference type="PROSITE" id="PS50209">
    <property type="entry name" value="CARD"/>
    <property type="match status" value="1"/>
</dbReference>
<dbReference type="GO" id="GO:0042981">
    <property type="term" value="P:regulation of apoptotic process"/>
    <property type="evidence" value="ECO:0007669"/>
    <property type="project" value="InterPro"/>
</dbReference>
<dbReference type="Pfam" id="PF13553">
    <property type="entry name" value="FIIND"/>
    <property type="match status" value="1"/>
</dbReference>
<dbReference type="AlphaFoldDB" id="A0A9D3N1S3"/>
<dbReference type="GO" id="GO:0005829">
    <property type="term" value="C:cytosol"/>
    <property type="evidence" value="ECO:0007669"/>
    <property type="project" value="UniProtKB-SubCell"/>
</dbReference>
<keyword evidence="3" id="KW-0399">Innate immunity</keyword>